<dbReference type="Proteomes" id="UP001621813">
    <property type="component" value="Unassembled WGS sequence"/>
</dbReference>
<dbReference type="RefSeq" id="WP_405322560.1">
    <property type="nucleotide sequence ID" value="NZ_JAZGZR010000005.1"/>
</dbReference>
<comment type="caution">
    <text evidence="1">The sequence shown here is derived from an EMBL/GenBank/DDBJ whole genome shotgun (WGS) entry which is preliminary data.</text>
</comment>
<evidence type="ECO:0000313" key="2">
    <source>
        <dbReference type="Proteomes" id="UP001621813"/>
    </source>
</evidence>
<reference evidence="1 2" key="1">
    <citation type="submission" date="2024-02" db="EMBL/GenBank/DDBJ databases">
        <title>Comparative Genomic Analysis of Flavobacterium Species Causing Columnaris Disease of Freshwater Fish in Thailand: Insights into Virulence and Resistance Mechanisms.</title>
        <authorList>
            <person name="Nguyen D."/>
            <person name="Chokmangmeepisarn P."/>
            <person name="Khianchaikhan K."/>
            <person name="Morishita M."/>
            <person name="Bunnoy A."/>
            <person name="Rodkhum C."/>
        </authorList>
    </citation>
    <scope>NUCLEOTIDE SEQUENCE [LARGE SCALE GENOMIC DNA]</scope>
    <source>
        <strain evidence="1 2">KCRT2007</strain>
    </source>
</reference>
<protein>
    <recommendedName>
        <fullName evidence="3">PD-(D/E)XK nuclease superfamily protein</fullName>
    </recommendedName>
</protein>
<gene>
    <name evidence="1" type="ORF">V3Q77_03010</name>
</gene>
<proteinExistence type="predicted"/>
<organism evidence="1 2">
    <name type="scientific">Flavobacterium davisii</name>
    <dbReference type="NCBI Taxonomy" id="2906077"/>
    <lineage>
        <taxon>Bacteria</taxon>
        <taxon>Pseudomonadati</taxon>
        <taxon>Bacteroidota</taxon>
        <taxon>Flavobacteriia</taxon>
        <taxon>Flavobacteriales</taxon>
        <taxon>Flavobacteriaceae</taxon>
        <taxon>Flavobacterium</taxon>
    </lineage>
</organism>
<evidence type="ECO:0008006" key="3">
    <source>
        <dbReference type="Google" id="ProtNLM"/>
    </source>
</evidence>
<name>A0ABW8PLN1_9FLAO</name>
<sequence length="440" mass="51742">MNSHLNIFKTYTNTNRTYQLENDLTRALAISLQEDPLFFHEILKEILKDSNFYNLLFESSDSETVVNINIQPKASQIPNYNHLFAISLSESEIADFWEQNHNEIYDPICDLVIQINDILLIFEAKRDSTNCTAQLYNQILNINKLIDSSIDFNQSNFKDKITPFDLNWKSLMAIAVKVLNFEKTMNTQNRFLSDFISLVKDHNFRWLPDPCIASLSENNAQLILRRVELAINELDKTNQIKKLNYFDRLGIELDKPWAKEILFSINELGNLVVCMYPGNTKSQGYSLFQNNININKNVIIQKETYSVNNSYHIKFTSFQKYFQGLWFNQNQLKKELYSLQNFISYTGRKKRGKDWEQIETIFDECLNFNWRKECNWENAVLNSGKSQLDLSFGYEIYIEIPFFALKQLDIKESDLRGLMELIIDIDETFKNKIIVNQNNI</sequence>
<keyword evidence="2" id="KW-1185">Reference proteome</keyword>
<accession>A0ABW8PLN1</accession>
<evidence type="ECO:0000313" key="1">
    <source>
        <dbReference type="EMBL" id="MFK7048849.1"/>
    </source>
</evidence>
<dbReference type="EMBL" id="JAZGZR010000005">
    <property type="protein sequence ID" value="MFK7048849.1"/>
    <property type="molecule type" value="Genomic_DNA"/>
</dbReference>